<proteinExistence type="predicted"/>
<feature type="transmembrane region" description="Helical" evidence="2">
    <location>
        <begin position="480"/>
        <end position="501"/>
    </location>
</feature>
<keyword evidence="2" id="KW-1133">Transmembrane helix</keyword>
<evidence type="ECO:0000313" key="6">
    <source>
        <dbReference type="EMBL" id="CAL4768525.1"/>
    </source>
</evidence>
<gene>
    <name evidence="4" type="ORF">C1SCF055_LOCUS9026</name>
</gene>
<sequence length="760" mass="85214">MVSFGLLVGAALAGVYNWASGVYSYNRDAWMTDIQVEQAHVYQEDNLQIQLKAMQREEVRDLVNSDLNRINNSLLVATLILSLAGEMLFEGQIPMDCPAFVLNAYMLCLGSAVFHLSFSILFGICASSKAYRRASRLLTRFIRPQWKEHFQKMSRRKATENTATFESKPLSRMMMPPLASRMFGGRVREEWQADPRNPGNPGDPEHRHPGHRHPVPGKGSPSFTATWSNRTESEGFFSPQRCPRRWGPSRSLGSYAAEEYDRADSDLEKMHDAKPGDWHWHVALWKDTSQSWVKFSSCMFKCVARGTMNLLEACGYLAVGTLYSGYADAWAFWAIQILFTVINIMIVHFLLDSFEPSNIKSDWLIWLLRRHPFVVACIVASGPLFCVIAAATSWVIFDRFLIPLCYGTHTFVNIYFVSMFTTDEEVQERHHDSDSENDQEGIQVVEGQSWGPWAAQPIPASPPRAHQDFLPVQMLRQGTLVVNFLWSCAFLWALWGAWFGMDFKNSKAAVPAWRDTPPVLELSKETMASPSPFWKPHALVCPRNQVFVADRYHVYELRADNTKVERYPCMVNGTIADIAAACNQESCWPVVLLQGVPPLVLDCSTGRQDPLLQTTDGAGRIATNADRENSGMLQTLLATTGDKMIVQYGWSVEREAWEPLWDIEKAGGVLAMDLVEDRLLVFHRGGYLQAQDIESGRLCSTWAFQSSDAVIGGGCGNKDHSSMLILVKNGHGTDLMRARLPALDDCTGRTSKASVALAAA</sequence>
<feature type="transmembrane region" description="Helical" evidence="2">
    <location>
        <begin position="330"/>
        <end position="351"/>
    </location>
</feature>
<feature type="signal peptide" evidence="3">
    <location>
        <begin position="1"/>
        <end position="21"/>
    </location>
</feature>
<reference evidence="4" key="1">
    <citation type="submission" date="2022-10" db="EMBL/GenBank/DDBJ databases">
        <authorList>
            <person name="Chen Y."/>
            <person name="Dougan E. K."/>
            <person name="Chan C."/>
            <person name="Rhodes N."/>
            <person name="Thang M."/>
        </authorList>
    </citation>
    <scope>NUCLEOTIDE SEQUENCE</scope>
</reference>
<keyword evidence="6" id="KW-0645">Protease</keyword>
<keyword evidence="2" id="KW-0812">Transmembrane</keyword>
<feature type="transmembrane region" description="Helical" evidence="2">
    <location>
        <begin position="372"/>
        <end position="394"/>
    </location>
</feature>
<evidence type="ECO:0000313" key="5">
    <source>
        <dbReference type="EMBL" id="CAL1134588.1"/>
    </source>
</evidence>
<organism evidence="4">
    <name type="scientific">Cladocopium goreaui</name>
    <dbReference type="NCBI Taxonomy" id="2562237"/>
    <lineage>
        <taxon>Eukaryota</taxon>
        <taxon>Sar</taxon>
        <taxon>Alveolata</taxon>
        <taxon>Dinophyceae</taxon>
        <taxon>Suessiales</taxon>
        <taxon>Symbiodiniaceae</taxon>
        <taxon>Cladocopium</taxon>
    </lineage>
</organism>
<keyword evidence="7" id="KW-1185">Reference proteome</keyword>
<evidence type="ECO:0000256" key="3">
    <source>
        <dbReference type="SAM" id="SignalP"/>
    </source>
</evidence>
<protein>
    <submittedName>
        <fullName evidence="6">Lysosomal Pro-X carboxypeptidase</fullName>
    </submittedName>
</protein>
<evidence type="ECO:0000256" key="1">
    <source>
        <dbReference type="SAM" id="MobiDB-lite"/>
    </source>
</evidence>
<keyword evidence="6" id="KW-0121">Carboxypeptidase</keyword>
<keyword evidence="2" id="KW-0472">Membrane</keyword>
<evidence type="ECO:0000313" key="4">
    <source>
        <dbReference type="EMBL" id="CAI3981213.1"/>
    </source>
</evidence>
<feature type="region of interest" description="Disordered" evidence="1">
    <location>
        <begin position="191"/>
        <end position="225"/>
    </location>
</feature>
<evidence type="ECO:0000313" key="7">
    <source>
        <dbReference type="Proteomes" id="UP001152797"/>
    </source>
</evidence>
<accession>A0A9P1FM61</accession>
<comment type="caution">
    <text evidence="4">The sequence shown here is derived from an EMBL/GenBank/DDBJ whole genome shotgun (WGS) entry which is preliminary data.</text>
</comment>
<name>A0A9P1FM61_9DINO</name>
<dbReference type="EMBL" id="CAMXCT010000617">
    <property type="protein sequence ID" value="CAI3981213.1"/>
    <property type="molecule type" value="Genomic_DNA"/>
</dbReference>
<keyword evidence="6" id="KW-0378">Hydrolase</keyword>
<dbReference type="GO" id="GO:0004180">
    <property type="term" value="F:carboxypeptidase activity"/>
    <property type="evidence" value="ECO:0007669"/>
    <property type="project" value="UniProtKB-KW"/>
</dbReference>
<evidence type="ECO:0000256" key="2">
    <source>
        <dbReference type="SAM" id="Phobius"/>
    </source>
</evidence>
<reference evidence="5" key="2">
    <citation type="submission" date="2024-04" db="EMBL/GenBank/DDBJ databases">
        <authorList>
            <person name="Chen Y."/>
            <person name="Shah S."/>
            <person name="Dougan E. K."/>
            <person name="Thang M."/>
            <person name="Chan C."/>
        </authorList>
    </citation>
    <scope>NUCLEOTIDE SEQUENCE [LARGE SCALE GENOMIC DNA]</scope>
</reference>
<feature type="transmembrane region" description="Helical" evidence="2">
    <location>
        <begin position="400"/>
        <end position="420"/>
    </location>
</feature>
<dbReference type="EMBL" id="CAMXCT020000617">
    <property type="protein sequence ID" value="CAL1134588.1"/>
    <property type="molecule type" value="Genomic_DNA"/>
</dbReference>
<feature type="transmembrane region" description="Helical" evidence="2">
    <location>
        <begin position="104"/>
        <end position="126"/>
    </location>
</feature>
<feature type="chain" id="PRO_5043272011" evidence="3">
    <location>
        <begin position="22"/>
        <end position="760"/>
    </location>
</feature>
<dbReference type="AlphaFoldDB" id="A0A9P1FM61"/>
<dbReference type="Proteomes" id="UP001152797">
    <property type="component" value="Unassembled WGS sequence"/>
</dbReference>
<feature type="transmembrane region" description="Helical" evidence="2">
    <location>
        <begin position="302"/>
        <end position="324"/>
    </location>
</feature>
<keyword evidence="3" id="KW-0732">Signal</keyword>
<dbReference type="OrthoDB" id="330834at2759"/>
<dbReference type="EMBL" id="CAMXCT030000617">
    <property type="protein sequence ID" value="CAL4768525.1"/>
    <property type="molecule type" value="Genomic_DNA"/>
</dbReference>